<dbReference type="PANTHER" id="PTHR30203:SF24">
    <property type="entry name" value="BLR4935 PROTEIN"/>
    <property type="match status" value="1"/>
</dbReference>
<dbReference type="PANTHER" id="PTHR30203">
    <property type="entry name" value="OUTER MEMBRANE CATION EFFLUX PROTEIN"/>
    <property type="match status" value="1"/>
</dbReference>
<dbReference type="SUPFAM" id="SSF56954">
    <property type="entry name" value="Outer membrane efflux proteins (OEP)"/>
    <property type="match status" value="1"/>
</dbReference>
<accession>A0A3M0CDU1</accession>
<dbReference type="InParanoid" id="A0A3M0CDU1"/>
<protein>
    <submittedName>
        <fullName evidence="2">Outer membrane protein TolC</fullName>
    </submittedName>
</protein>
<evidence type="ECO:0000313" key="2">
    <source>
        <dbReference type="EMBL" id="RMB07994.1"/>
    </source>
</evidence>
<sequence length="538" mass="59203">MADTAKPGDHPQQRADRPYRLAVLSSTLYFGLFFGQTAFAATSAGDTDATDDLVPVSVTERAQSRMGAGQETENLATGFAAPRVLDTEKLDLEDVLESTAEHFPQLLAARANVRESEGEALSALGAFDLNVGGEFHSNLTGFYGGTSFGSEFSQFLGDYNARVFGSYRMSRGDFPVYEDIRFTNQGGEAKIGVILSLLQDRDIDERRFALLGGRLGIERSRGLVLQTQLGVHRDAMIAYMRWLAEGEKLTIFEDLLSLAEIRQKALETRAASGDVAEITVTENNQLILQRQNFVVNARRAYEVAAQGLSFFLRDRDGQPLIPSDIHLQTDFPALPPIADAQMAVALDRALQRRPELKILDVDVRETRANLQLSENKILPRLDVKLESSHDFGGTGTGGESRDSTDNVVTVNLSVPLQRRDARGRVTAAEARLTSLSHQRRLIADGIDIEVRNLATTLEAARRAVTLAFQEVDLADALEKAEKRRFEQGDSDFFLINLRERNSADAKVRLVDAELNYFGALAAFYAATVDMAALQIPEG</sequence>
<reference evidence="2 3" key="1">
    <citation type="submission" date="2018-10" db="EMBL/GenBank/DDBJ databases">
        <title>Genomic Encyclopedia of Archaeal and Bacterial Type Strains, Phase II (KMG-II): from individual species to whole genera.</title>
        <authorList>
            <person name="Goeker M."/>
        </authorList>
    </citation>
    <scope>NUCLEOTIDE SEQUENCE [LARGE SCALE GENOMIC DNA]</scope>
    <source>
        <strain evidence="2 3">DSM 25217</strain>
    </source>
</reference>
<dbReference type="InterPro" id="IPR003423">
    <property type="entry name" value="OMP_efflux"/>
</dbReference>
<dbReference type="RefSeq" id="WP_170163754.1">
    <property type="nucleotide sequence ID" value="NZ_REFR01000011.1"/>
</dbReference>
<evidence type="ECO:0000313" key="3">
    <source>
        <dbReference type="Proteomes" id="UP000271227"/>
    </source>
</evidence>
<evidence type="ECO:0000256" key="1">
    <source>
        <dbReference type="ARBA" id="ARBA00007613"/>
    </source>
</evidence>
<keyword evidence="3" id="KW-1185">Reference proteome</keyword>
<comment type="similarity">
    <text evidence="1">Belongs to the outer membrane factor (OMF) (TC 1.B.17) family.</text>
</comment>
<dbReference type="AlphaFoldDB" id="A0A3M0CDU1"/>
<organism evidence="2 3">
    <name type="scientific">Eilatimonas milleporae</name>
    <dbReference type="NCBI Taxonomy" id="911205"/>
    <lineage>
        <taxon>Bacteria</taxon>
        <taxon>Pseudomonadati</taxon>
        <taxon>Pseudomonadota</taxon>
        <taxon>Alphaproteobacteria</taxon>
        <taxon>Kordiimonadales</taxon>
        <taxon>Kordiimonadaceae</taxon>
        <taxon>Eilatimonas</taxon>
    </lineage>
</organism>
<name>A0A3M0CDU1_9PROT</name>
<gene>
    <name evidence="2" type="ORF">BXY39_2089</name>
</gene>
<dbReference type="Proteomes" id="UP000271227">
    <property type="component" value="Unassembled WGS sequence"/>
</dbReference>
<dbReference type="EMBL" id="REFR01000011">
    <property type="protein sequence ID" value="RMB07994.1"/>
    <property type="molecule type" value="Genomic_DNA"/>
</dbReference>
<proteinExistence type="inferred from homology"/>
<dbReference type="Pfam" id="PF02321">
    <property type="entry name" value="OEP"/>
    <property type="match status" value="1"/>
</dbReference>
<dbReference type="GO" id="GO:0015562">
    <property type="term" value="F:efflux transmembrane transporter activity"/>
    <property type="evidence" value="ECO:0007669"/>
    <property type="project" value="InterPro"/>
</dbReference>
<comment type="caution">
    <text evidence="2">The sequence shown here is derived from an EMBL/GenBank/DDBJ whole genome shotgun (WGS) entry which is preliminary data.</text>
</comment>
<dbReference type="Gene3D" id="1.20.1600.10">
    <property type="entry name" value="Outer membrane efflux proteins (OEP)"/>
    <property type="match status" value="1"/>
</dbReference>
<dbReference type="InterPro" id="IPR010131">
    <property type="entry name" value="MdtP/NodT-like"/>
</dbReference>